<accession>A0AAW0FHU6</accession>
<evidence type="ECO:0000313" key="2">
    <source>
        <dbReference type="Proteomes" id="UP001385951"/>
    </source>
</evidence>
<comment type="caution">
    <text evidence="1">The sequence shown here is derived from an EMBL/GenBank/DDBJ whole genome shotgun (WGS) entry which is preliminary data.</text>
</comment>
<gene>
    <name evidence="1" type="ORF">QCA50_019887</name>
</gene>
<keyword evidence="2" id="KW-1185">Reference proteome</keyword>
<evidence type="ECO:0008006" key="3">
    <source>
        <dbReference type="Google" id="ProtNLM"/>
    </source>
</evidence>
<protein>
    <recommendedName>
        <fullName evidence="3">F-box domain-containing protein</fullName>
    </recommendedName>
</protein>
<evidence type="ECO:0000313" key="1">
    <source>
        <dbReference type="EMBL" id="KAK7677178.1"/>
    </source>
</evidence>
<proteinExistence type="predicted"/>
<sequence length="418" mass="47435">MVHLAYAILPLELCEHVIDTLAEGLPDTKRDLSACALTCRTWLPRTRRHAFREITLRNKNRLRAVASLRSNPSLGLLVRKCTLALEDPGRAYFLREPLSCSITSLLLICISHFPNMHSLSLYFWAGLSREHSDICKLCAYLPQVTTLCILPERETSYSMFCRLLSSFKSVKYVGICSCPFSGGGFVAPPSSGCRMKQPIKGFRLDFGAGFDKMMRLFVTWLLRTGALGDSVERLALYCWFLKEELENNSLLAVLWIMKEVVKECASSLTHFFITYPINIDNPDPLLTEHPDLSLERNTSLQDISIGVNTTFMTAVLHLLGTTATKHLTRLTLHYTFHSITGKPNLEHWKLLDNLLIDRASFRSLAEVVLLVRDKSLHTPDFLYADPLKLVPRLYAKGILTFIMIPSSFSSFNDFCNFW</sequence>
<dbReference type="EMBL" id="JASBNA010000094">
    <property type="protein sequence ID" value="KAK7677178.1"/>
    <property type="molecule type" value="Genomic_DNA"/>
</dbReference>
<dbReference type="Proteomes" id="UP001385951">
    <property type="component" value="Unassembled WGS sequence"/>
</dbReference>
<organism evidence="1 2">
    <name type="scientific">Cerrena zonata</name>
    <dbReference type="NCBI Taxonomy" id="2478898"/>
    <lineage>
        <taxon>Eukaryota</taxon>
        <taxon>Fungi</taxon>
        <taxon>Dikarya</taxon>
        <taxon>Basidiomycota</taxon>
        <taxon>Agaricomycotina</taxon>
        <taxon>Agaricomycetes</taxon>
        <taxon>Polyporales</taxon>
        <taxon>Cerrenaceae</taxon>
        <taxon>Cerrena</taxon>
    </lineage>
</organism>
<name>A0AAW0FHU6_9APHY</name>
<dbReference type="AlphaFoldDB" id="A0AAW0FHU6"/>
<reference evidence="1 2" key="1">
    <citation type="submission" date="2022-09" db="EMBL/GenBank/DDBJ databases">
        <authorList>
            <person name="Palmer J.M."/>
        </authorList>
    </citation>
    <scope>NUCLEOTIDE SEQUENCE [LARGE SCALE GENOMIC DNA]</scope>
    <source>
        <strain evidence="1 2">DSM 7382</strain>
    </source>
</reference>